<evidence type="ECO:0000313" key="4">
    <source>
        <dbReference type="EMBL" id="MCZ0865404.1"/>
    </source>
</evidence>
<evidence type="ECO:0000313" key="5">
    <source>
        <dbReference type="Proteomes" id="UP001069090"/>
    </source>
</evidence>
<dbReference type="GO" id="GO:0016989">
    <property type="term" value="F:sigma factor antagonist activity"/>
    <property type="evidence" value="ECO:0007669"/>
    <property type="project" value="TreeGrafter"/>
</dbReference>
<evidence type="ECO:0000259" key="3">
    <source>
        <dbReference type="Pfam" id="PF16344"/>
    </source>
</evidence>
<dbReference type="AlphaFoldDB" id="A0A9J6RLS7"/>
<protein>
    <submittedName>
        <fullName evidence="4">FecR domain-containing protein</fullName>
    </submittedName>
</protein>
<dbReference type="InterPro" id="IPR012373">
    <property type="entry name" value="Ferrdict_sens_TM"/>
</dbReference>
<comment type="caution">
    <text evidence="4">The sequence shown here is derived from an EMBL/GenBank/DDBJ whole genome shotgun (WGS) entry which is preliminary data.</text>
</comment>
<keyword evidence="5" id="KW-1185">Reference proteome</keyword>
<organism evidence="4 5">
    <name type="scientific">Dasania phycosphaerae</name>
    <dbReference type="NCBI Taxonomy" id="2950436"/>
    <lineage>
        <taxon>Bacteria</taxon>
        <taxon>Pseudomonadati</taxon>
        <taxon>Pseudomonadota</taxon>
        <taxon>Gammaproteobacteria</taxon>
        <taxon>Cellvibrionales</taxon>
        <taxon>Spongiibacteraceae</taxon>
        <taxon>Dasania</taxon>
    </lineage>
</organism>
<dbReference type="Gene3D" id="3.55.50.30">
    <property type="match status" value="1"/>
</dbReference>
<feature type="domain" description="Protein FecR C-terminal" evidence="3">
    <location>
        <begin position="307"/>
        <end position="374"/>
    </location>
</feature>
<feature type="domain" description="FecR protein" evidence="1">
    <location>
        <begin position="159"/>
        <end position="249"/>
    </location>
</feature>
<feature type="domain" description="FecR N-terminal" evidence="2">
    <location>
        <begin position="18"/>
        <end position="59"/>
    </location>
</feature>
<dbReference type="PANTHER" id="PTHR30273:SF2">
    <property type="entry name" value="PROTEIN FECR"/>
    <property type="match status" value="1"/>
</dbReference>
<evidence type="ECO:0000259" key="1">
    <source>
        <dbReference type="Pfam" id="PF04773"/>
    </source>
</evidence>
<dbReference type="InterPro" id="IPR032623">
    <property type="entry name" value="FecR_N"/>
</dbReference>
<dbReference type="InterPro" id="IPR006860">
    <property type="entry name" value="FecR"/>
</dbReference>
<dbReference type="InterPro" id="IPR032508">
    <property type="entry name" value="FecR_C"/>
</dbReference>
<dbReference type="Pfam" id="PF04773">
    <property type="entry name" value="FecR"/>
    <property type="match status" value="1"/>
</dbReference>
<dbReference type="Pfam" id="PF16344">
    <property type="entry name" value="FecR_C"/>
    <property type="match status" value="1"/>
</dbReference>
<sequence>MNTDLSVSKGAATRVETEANEWFLRIREGGLSSQEHNAWSRWMTKDAAHEQAFQEVEQLWAELSDLADIGLPTEAELAADDYQGDMPISQWLQQQSDEQPAIQQQGRETRSLSLWQQLLNGSPLQYAMSAAASVLLLGFIVLMNLGQNTGKVPSVESFQTGHGQHKQVALADGSVIELGAESILTVSYQADSRDVNLVSGEAYFKVASDKTRPFTVQTGSGFVQVVGTAFNIDRDDSSSTITVLEGHVRVASQRQALVDSLARKQAVGQHVAELLAGDQLVVDGNGVLGQVQKVDASASISWREGLLVFVKQPMGDVISELNRYSKQRIILANASISNIDFTGTVDKTRIAEWLVGLEKAYPIRVSIIDEKTVLLFDKTL</sequence>
<dbReference type="PIRSF" id="PIRSF018266">
    <property type="entry name" value="FecR"/>
    <property type="match status" value="1"/>
</dbReference>
<dbReference type="EMBL" id="JAPTGG010000006">
    <property type="protein sequence ID" value="MCZ0865404.1"/>
    <property type="molecule type" value="Genomic_DNA"/>
</dbReference>
<dbReference type="Pfam" id="PF16220">
    <property type="entry name" value="DUF4880"/>
    <property type="match status" value="1"/>
</dbReference>
<gene>
    <name evidence="4" type="ORF">O0V09_09340</name>
</gene>
<dbReference type="Proteomes" id="UP001069090">
    <property type="component" value="Unassembled WGS sequence"/>
</dbReference>
<reference evidence="4 5" key="1">
    <citation type="submission" date="2022-12" db="EMBL/GenBank/DDBJ databases">
        <title>Dasania phycosphaerae sp. nov., isolated from particulate material of the south coast of Korea.</title>
        <authorList>
            <person name="Jiang Y."/>
        </authorList>
    </citation>
    <scope>NUCLEOTIDE SEQUENCE [LARGE SCALE GENOMIC DNA]</scope>
    <source>
        <strain evidence="4 5">GY-19</strain>
    </source>
</reference>
<proteinExistence type="predicted"/>
<name>A0A9J6RLS7_9GAMM</name>
<dbReference type="PANTHER" id="PTHR30273">
    <property type="entry name" value="PERIPLASMIC SIGNAL SENSOR AND SIGMA FACTOR ACTIVATOR FECR-RELATED"/>
    <property type="match status" value="1"/>
</dbReference>
<dbReference type="Gene3D" id="2.60.120.1440">
    <property type="match status" value="1"/>
</dbReference>
<evidence type="ECO:0000259" key="2">
    <source>
        <dbReference type="Pfam" id="PF16220"/>
    </source>
</evidence>
<accession>A0A9J6RLS7</accession>
<dbReference type="RefSeq" id="WP_258331549.1">
    <property type="nucleotide sequence ID" value="NZ_JAPTGG010000006.1"/>
</dbReference>